<feature type="compositionally biased region" description="Low complexity" evidence="1">
    <location>
        <begin position="31"/>
        <end position="66"/>
    </location>
</feature>
<feature type="region of interest" description="Disordered" evidence="1">
    <location>
        <begin position="31"/>
        <end position="81"/>
    </location>
</feature>
<dbReference type="RefSeq" id="XP_031874240.1">
    <property type="nucleotide sequence ID" value="XM_032010186.1"/>
</dbReference>
<feature type="compositionally biased region" description="Basic and acidic residues" evidence="1">
    <location>
        <begin position="123"/>
        <end position="138"/>
    </location>
</feature>
<proteinExistence type="predicted"/>
<feature type="compositionally biased region" description="Polar residues" evidence="1">
    <location>
        <begin position="9"/>
        <end position="20"/>
    </location>
</feature>
<evidence type="ECO:0000313" key="2">
    <source>
        <dbReference type="EMBL" id="RDL41584.1"/>
    </source>
</evidence>
<feature type="compositionally biased region" description="Basic and acidic residues" evidence="1">
    <location>
        <begin position="147"/>
        <end position="159"/>
    </location>
</feature>
<dbReference type="OrthoDB" id="4203030at2759"/>
<protein>
    <submittedName>
        <fullName evidence="2">Uncharacterized protein</fullName>
    </submittedName>
</protein>
<feature type="region of interest" description="Disordered" evidence="1">
    <location>
        <begin position="1"/>
        <end position="20"/>
    </location>
</feature>
<feature type="region of interest" description="Disordered" evidence="1">
    <location>
        <begin position="122"/>
        <end position="160"/>
    </location>
</feature>
<comment type="caution">
    <text evidence="2">The sequence shown here is derived from an EMBL/GenBank/DDBJ whole genome shotgun (WGS) entry which is preliminary data.</text>
</comment>
<keyword evidence="3" id="KW-1185">Reference proteome</keyword>
<gene>
    <name evidence="2" type="ORF">BP5553_01563</name>
</gene>
<dbReference type="GeneID" id="43594412"/>
<evidence type="ECO:0000256" key="1">
    <source>
        <dbReference type="SAM" id="MobiDB-lite"/>
    </source>
</evidence>
<reference evidence="2 3" key="1">
    <citation type="journal article" date="2018" name="IMA Fungus">
        <title>IMA Genome-F 9: Draft genome sequence of Annulohypoxylon stygium, Aspergillus mulundensis, Berkeleyomyces basicola (syn. Thielaviopsis basicola), Ceratocystis smalleyi, two Cercospora beticola strains, Coleophoma cylindrospora, Fusarium fracticaudum, Phialophora cf. hyalina, and Morchella septimelata.</title>
        <authorList>
            <person name="Wingfield B.D."/>
            <person name="Bills G.F."/>
            <person name="Dong Y."/>
            <person name="Huang W."/>
            <person name="Nel W.J."/>
            <person name="Swalarsk-Parry B.S."/>
            <person name="Vaghefi N."/>
            <person name="Wilken P.M."/>
            <person name="An Z."/>
            <person name="de Beer Z.W."/>
            <person name="De Vos L."/>
            <person name="Chen L."/>
            <person name="Duong T.A."/>
            <person name="Gao Y."/>
            <person name="Hammerbacher A."/>
            <person name="Kikkert J.R."/>
            <person name="Li Y."/>
            <person name="Li H."/>
            <person name="Li K."/>
            <person name="Li Q."/>
            <person name="Liu X."/>
            <person name="Ma X."/>
            <person name="Naidoo K."/>
            <person name="Pethybridge S.J."/>
            <person name="Sun J."/>
            <person name="Steenkamp E.T."/>
            <person name="van der Nest M.A."/>
            <person name="van Wyk S."/>
            <person name="Wingfield M.J."/>
            <person name="Xiong C."/>
            <person name="Yue Q."/>
            <person name="Zhang X."/>
        </authorList>
    </citation>
    <scope>NUCLEOTIDE SEQUENCE [LARGE SCALE GENOMIC DNA]</scope>
    <source>
        <strain evidence="2 3">BP 5553</strain>
    </source>
</reference>
<organism evidence="2 3">
    <name type="scientific">Venustampulla echinocandica</name>
    <dbReference type="NCBI Taxonomy" id="2656787"/>
    <lineage>
        <taxon>Eukaryota</taxon>
        <taxon>Fungi</taxon>
        <taxon>Dikarya</taxon>
        <taxon>Ascomycota</taxon>
        <taxon>Pezizomycotina</taxon>
        <taxon>Leotiomycetes</taxon>
        <taxon>Helotiales</taxon>
        <taxon>Pleuroascaceae</taxon>
        <taxon>Venustampulla</taxon>
    </lineage>
</organism>
<dbReference type="AlphaFoldDB" id="A0A370U1E0"/>
<name>A0A370U1E0_9HELO</name>
<dbReference type="EMBL" id="NPIC01000001">
    <property type="protein sequence ID" value="RDL41584.1"/>
    <property type="molecule type" value="Genomic_DNA"/>
</dbReference>
<sequence length="213" mass="23888">MDPPPYTPRGSTFPLTDQGFETASIRSAAPSYVSTLPSPVSPTSSYSNYSSGSSSPSSPPSHSVPSLAAFQRPTWSRTQISNPTARAYHSIAHRRASALTIQEQSGLLAAALNGDGGIAQMKRRMDEEERERRIRTSEDPELVGEQAAEKNRLERESRENGWGVLEDEDKRWDWLVAQMSDWEERDKSWTKFRKELEGGKRHKLAKRLGINRS</sequence>
<dbReference type="Proteomes" id="UP000254866">
    <property type="component" value="Unassembled WGS sequence"/>
</dbReference>
<evidence type="ECO:0000313" key="3">
    <source>
        <dbReference type="Proteomes" id="UP000254866"/>
    </source>
</evidence>
<accession>A0A370U1E0</accession>